<proteinExistence type="predicted"/>
<comment type="caution">
    <text evidence="1">The sequence shown here is derived from an EMBL/GenBank/DDBJ whole genome shotgun (WGS) entry which is preliminary data.</text>
</comment>
<reference evidence="1 2" key="1">
    <citation type="journal article" date="2024" name="Commun. Biol.">
        <title>Comparative genomic analysis of thermophilic fungi reveals convergent evolutionary adaptations and gene losses.</title>
        <authorList>
            <person name="Steindorff A.S."/>
            <person name="Aguilar-Pontes M.V."/>
            <person name="Robinson A.J."/>
            <person name="Andreopoulos B."/>
            <person name="LaButti K."/>
            <person name="Kuo A."/>
            <person name="Mondo S."/>
            <person name="Riley R."/>
            <person name="Otillar R."/>
            <person name="Haridas S."/>
            <person name="Lipzen A."/>
            <person name="Grimwood J."/>
            <person name="Schmutz J."/>
            <person name="Clum A."/>
            <person name="Reid I.D."/>
            <person name="Moisan M.C."/>
            <person name="Butler G."/>
            <person name="Nguyen T.T.M."/>
            <person name="Dewar K."/>
            <person name="Conant G."/>
            <person name="Drula E."/>
            <person name="Henrissat B."/>
            <person name="Hansel C."/>
            <person name="Singer S."/>
            <person name="Hutchinson M.I."/>
            <person name="de Vries R.P."/>
            <person name="Natvig D.O."/>
            <person name="Powell A.J."/>
            <person name="Tsang A."/>
            <person name="Grigoriev I.V."/>
        </authorList>
    </citation>
    <scope>NUCLEOTIDE SEQUENCE [LARGE SCALE GENOMIC DNA]</scope>
    <source>
        <strain evidence="1 2">ATCC 24622</strain>
    </source>
</reference>
<sequence>MAHVSVQSQLMLHYSAEEVAPLSELFTVVRDEHSEALVFSKGNDGKFYMMKDNRSSGSNELVDLSKKLQMTGHVRTFAVSQDRDLTIHVVVAEAGTSPNETKIHILKPFKPSDMAWLAEDDLSKRILHGPVCQYNIERILLGNSDDAQGRPLVAAVYTDGVDVTKHAQILLIQFADDDSHWTFRKDFKLLEHADRVYDLCPASIPGARGIFILYELQAEKRLSFVGIPGSYGFSLGTLLETPPGAVRLASLTNAGGKYTDLIVAGKGLYRFPALSCAQSGSKAVLVSLRGSQDYANVVEMQVASAKGAQFPYLSIWCRTQEQSGSTIRYQLFELQYDLLKDMSPVVPLVPLPSNSPQKFAPMLDPVTLSQKLLVTDASDARKIKVLEQAGDTKIWQPAKDLTVHAQSNHRSIPAYMSVISLTDEHTAAPLPFQRVKISSPSSITVSVNGRPTTIGPGAHDVIADFGGNISVISHAEDLVPHTYTLTSPESKDILKGQAVHVDPAAEAVKRLQQLGKIGSDLLSQATTGGQDEKAWAMQSIQELSECTKSLATQAPSNAHASSTTSDSWEFWGWICQLASGVKSWAVERLGDLWRLVVDAAGRVFHFVLDCIGEVFSALRFILEDRLGIPVGRIIQYFGFLFDWDDILHTQSVLATQVEYFLTFPAELLQQRVEPEINEYVDNVKSRFGAPQASSEALNTAATTKPREDQQQAQAFNKPEVYWTTNLLHHGRLFSAAGGEDVALLNKDTENTVGSAVEAEEGSLTPAAAKLRASLSSLLESLSSLSLAHIRDLLVNTVATQSLELIRKVLTAMVRAGATVLDNVRKVLTSPLEIPIISSLCRKLLGKPAVSLLDAMCLILAIPATVIYKLVSGKSPKILSKLPVRRILEGSPPTDPAGWVNKLEDWLVEYKPLLNAANRFVDAFVIGSKAFELLPDQQDLALDEDVEVTKVTKATVAFLIVAWLPAAPLERPVYGLQHIRRFSWIISCVPIFAQLSTSRKKQGLLRLVIASLQAICHVIYIPADWDQIAGHGAGWATAYVSHVVLTDLTKITSPILTVAATTEALSVELWAGWSLMAAMGWTVGNFRYAIDPSMDNVSLYGT</sequence>
<accession>A0ABR3WQJ7</accession>
<dbReference type="Proteomes" id="UP001586593">
    <property type="component" value="Unassembled WGS sequence"/>
</dbReference>
<organism evidence="1 2">
    <name type="scientific">Phialemonium thermophilum</name>
    <dbReference type="NCBI Taxonomy" id="223376"/>
    <lineage>
        <taxon>Eukaryota</taxon>
        <taxon>Fungi</taxon>
        <taxon>Dikarya</taxon>
        <taxon>Ascomycota</taxon>
        <taxon>Pezizomycotina</taxon>
        <taxon>Sordariomycetes</taxon>
        <taxon>Sordariomycetidae</taxon>
        <taxon>Cephalothecales</taxon>
        <taxon>Cephalothecaceae</taxon>
        <taxon>Phialemonium</taxon>
    </lineage>
</organism>
<evidence type="ECO:0000313" key="1">
    <source>
        <dbReference type="EMBL" id="KAL1865938.1"/>
    </source>
</evidence>
<name>A0ABR3WQJ7_9PEZI</name>
<dbReference type="EMBL" id="JAZHXJ010000280">
    <property type="protein sequence ID" value="KAL1865938.1"/>
    <property type="molecule type" value="Genomic_DNA"/>
</dbReference>
<protein>
    <submittedName>
        <fullName evidence="1">Uncharacterized protein</fullName>
    </submittedName>
</protein>
<gene>
    <name evidence="1" type="ORF">VTK73DRAFT_5000</name>
</gene>
<evidence type="ECO:0000313" key="2">
    <source>
        <dbReference type="Proteomes" id="UP001586593"/>
    </source>
</evidence>
<keyword evidence="2" id="KW-1185">Reference proteome</keyword>